<evidence type="ECO:0000313" key="5">
    <source>
        <dbReference type="Proteomes" id="UP000252519"/>
    </source>
</evidence>
<dbReference type="Proteomes" id="UP000252519">
    <property type="component" value="Unassembled WGS sequence"/>
</dbReference>
<dbReference type="FunFam" id="3.30.43.10:FF:000011">
    <property type="entry name" value="D-lactate dehydrogenase (Cytochrome)"/>
    <property type="match status" value="1"/>
</dbReference>
<dbReference type="GO" id="GO:0016491">
    <property type="term" value="F:oxidoreductase activity"/>
    <property type="evidence" value="ECO:0007669"/>
    <property type="project" value="UniProtKB-KW"/>
</dbReference>
<dbReference type="GO" id="GO:0071949">
    <property type="term" value="F:FAD binding"/>
    <property type="evidence" value="ECO:0007669"/>
    <property type="project" value="InterPro"/>
</dbReference>
<dbReference type="SUPFAM" id="SSF56176">
    <property type="entry name" value="FAD-binding/transporter-associated domain-like"/>
    <property type="match status" value="1"/>
</dbReference>
<dbReference type="PROSITE" id="PS51387">
    <property type="entry name" value="FAD_PCMH"/>
    <property type="match status" value="1"/>
</dbReference>
<dbReference type="InterPro" id="IPR016166">
    <property type="entry name" value="FAD-bd_PCMH"/>
</dbReference>
<evidence type="ECO:0000313" key="4">
    <source>
        <dbReference type="EMBL" id="RCN29321.1"/>
    </source>
</evidence>
<feature type="domain" description="FAD-binding PCMH-type" evidence="3">
    <location>
        <begin position="58"/>
        <end position="155"/>
    </location>
</feature>
<dbReference type="InterPro" id="IPR006094">
    <property type="entry name" value="Oxid_FAD_bind_N"/>
</dbReference>
<evidence type="ECO:0000259" key="3">
    <source>
        <dbReference type="PROSITE" id="PS51387"/>
    </source>
</evidence>
<reference evidence="4 5" key="1">
    <citation type="submission" date="2014-10" db="EMBL/GenBank/DDBJ databases">
        <title>Draft genome of the hookworm Ancylostoma caninum.</title>
        <authorList>
            <person name="Mitreva M."/>
        </authorList>
    </citation>
    <scope>NUCLEOTIDE SEQUENCE [LARGE SCALE GENOMIC DNA]</scope>
    <source>
        <strain evidence="4 5">Baltimore</strain>
    </source>
</reference>
<dbReference type="OrthoDB" id="5332616at2759"/>
<organism evidence="4 5">
    <name type="scientific">Ancylostoma caninum</name>
    <name type="common">Dog hookworm</name>
    <dbReference type="NCBI Taxonomy" id="29170"/>
    <lineage>
        <taxon>Eukaryota</taxon>
        <taxon>Metazoa</taxon>
        <taxon>Ecdysozoa</taxon>
        <taxon>Nematoda</taxon>
        <taxon>Chromadorea</taxon>
        <taxon>Rhabditida</taxon>
        <taxon>Rhabditina</taxon>
        <taxon>Rhabditomorpha</taxon>
        <taxon>Strongyloidea</taxon>
        <taxon>Ancylostomatidae</taxon>
        <taxon>Ancylostomatinae</taxon>
        <taxon>Ancylostoma</taxon>
    </lineage>
</organism>
<dbReference type="AlphaFoldDB" id="A0A368FAV3"/>
<keyword evidence="5" id="KW-1185">Reference proteome</keyword>
<dbReference type="EMBL" id="JOJR01002015">
    <property type="protein sequence ID" value="RCN29321.1"/>
    <property type="molecule type" value="Genomic_DNA"/>
</dbReference>
<dbReference type="Pfam" id="PF01565">
    <property type="entry name" value="FAD_binding_4"/>
    <property type="match status" value="1"/>
</dbReference>
<proteinExistence type="predicted"/>
<dbReference type="STRING" id="29170.A0A368FAV3"/>
<accession>A0A368FAV3</accession>
<dbReference type="Gene3D" id="3.30.43.10">
    <property type="entry name" value="Uridine Diphospho-n-acetylenolpyruvylglucosamine Reductase, domain 2"/>
    <property type="match status" value="1"/>
</dbReference>
<feature type="non-terminal residue" evidence="4">
    <location>
        <position position="155"/>
    </location>
</feature>
<keyword evidence="2" id="KW-0560">Oxidoreductase</keyword>
<protein>
    <submittedName>
        <fullName evidence="4">FAD binding domain protein</fullName>
    </submittedName>
</protein>
<dbReference type="PANTHER" id="PTHR43716:SF1">
    <property type="entry name" value="D-2-HYDROXYGLUTARATE DEHYDROGENASE, MITOCHONDRIAL"/>
    <property type="match status" value="1"/>
</dbReference>
<comment type="cofactor">
    <cofactor evidence="1">
        <name>FAD</name>
        <dbReference type="ChEBI" id="CHEBI:57692"/>
    </cofactor>
</comment>
<evidence type="ECO:0000256" key="1">
    <source>
        <dbReference type="ARBA" id="ARBA00001974"/>
    </source>
</evidence>
<dbReference type="InterPro" id="IPR016167">
    <property type="entry name" value="FAD-bd_PCMH_sub1"/>
</dbReference>
<dbReference type="InterPro" id="IPR051264">
    <property type="entry name" value="FAD-oxidored/transferase_4"/>
</dbReference>
<sequence length="155" mass="16979">MLLKSLRLGARRLATVVRDPRFATVQDSDFRIFELICGKNHVKTAEIDNYKTDWTKAFGGNPACVLLPASTEEVSAILAHCSKRKIAVVPQAGNTGLVGGSVPLHDEVVLSVKRINKHFEFDETSGILDCDAGFILEELDDKLAPHGYMMPLDLG</sequence>
<dbReference type="PANTHER" id="PTHR43716">
    <property type="entry name" value="D-2-HYDROXYGLUTARATE DEHYDROGENASE, MITOCHONDRIAL"/>
    <property type="match status" value="1"/>
</dbReference>
<evidence type="ECO:0000256" key="2">
    <source>
        <dbReference type="ARBA" id="ARBA00023002"/>
    </source>
</evidence>
<comment type="caution">
    <text evidence="4">The sequence shown here is derived from an EMBL/GenBank/DDBJ whole genome shotgun (WGS) entry which is preliminary data.</text>
</comment>
<dbReference type="GO" id="GO:0005739">
    <property type="term" value="C:mitochondrion"/>
    <property type="evidence" value="ECO:0007669"/>
    <property type="project" value="TreeGrafter"/>
</dbReference>
<name>A0A368FAV3_ANCCA</name>
<dbReference type="InterPro" id="IPR036318">
    <property type="entry name" value="FAD-bd_PCMH-like_sf"/>
</dbReference>
<gene>
    <name evidence="4" type="ORF">ANCCAN_24926</name>
</gene>